<accession>A0A916T6N7</accession>
<evidence type="ECO:0000313" key="8">
    <source>
        <dbReference type="Proteomes" id="UP000621454"/>
    </source>
</evidence>
<evidence type="ECO:0000256" key="2">
    <source>
        <dbReference type="ARBA" id="ARBA00023125"/>
    </source>
</evidence>
<dbReference type="Gene3D" id="1.10.357.10">
    <property type="entry name" value="Tetracycline Repressor, domain 2"/>
    <property type="match status" value="1"/>
</dbReference>
<feature type="DNA-binding region" description="H-T-H motif" evidence="4">
    <location>
        <begin position="66"/>
        <end position="85"/>
    </location>
</feature>
<evidence type="ECO:0000313" key="7">
    <source>
        <dbReference type="EMBL" id="GGB32279.1"/>
    </source>
</evidence>
<feature type="region of interest" description="Disordered" evidence="5">
    <location>
        <begin position="1"/>
        <end position="40"/>
    </location>
</feature>
<dbReference type="RefSeq" id="WP_188586503.1">
    <property type="nucleotide sequence ID" value="NZ_BMGC01000012.1"/>
</dbReference>
<keyword evidence="8" id="KW-1185">Reference proteome</keyword>
<comment type="caution">
    <text evidence="7">The sequence shown here is derived from an EMBL/GenBank/DDBJ whole genome shotgun (WGS) entry which is preliminary data.</text>
</comment>
<dbReference type="InterPro" id="IPR009057">
    <property type="entry name" value="Homeodomain-like_sf"/>
</dbReference>
<keyword evidence="3" id="KW-0804">Transcription</keyword>
<dbReference type="AlphaFoldDB" id="A0A916T6N7"/>
<protein>
    <recommendedName>
        <fullName evidence="6">HTH tetR-type domain-containing protein</fullName>
    </recommendedName>
</protein>
<evidence type="ECO:0000256" key="1">
    <source>
        <dbReference type="ARBA" id="ARBA00023015"/>
    </source>
</evidence>
<dbReference type="InterPro" id="IPR001647">
    <property type="entry name" value="HTH_TetR"/>
</dbReference>
<feature type="domain" description="HTH tetR-type" evidence="6">
    <location>
        <begin position="43"/>
        <end position="103"/>
    </location>
</feature>
<evidence type="ECO:0000256" key="4">
    <source>
        <dbReference type="PROSITE-ProRule" id="PRU00335"/>
    </source>
</evidence>
<dbReference type="GO" id="GO:0000976">
    <property type="term" value="F:transcription cis-regulatory region binding"/>
    <property type="evidence" value="ECO:0007669"/>
    <property type="project" value="TreeGrafter"/>
</dbReference>
<evidence type="ECO:0000259" key="6">
    <source>
        <dbReference type="PROSITE" id="PS50977"/>
    </source>
</evidence>
<dbReference type="EMBL" id="BMGC01000012">
    <property type="protein sequence ID" value="GGB32279.1"/>
    <property type="molecule type" value="Genomic_DNA"/>
</dbReference>
<name>A0A916T6N7_9ACTN</name>
<organism evidence="7 8">
    <name type="scientific">Gordonia jinhuaensis</name>
    <dbReference type="NCBI Taxonomy" id="1517702"/>
    <lineage>
        <taxon>Bacteria</taxon>
        <taxon>Bacillati</taxon>
        <taxon>Actinomycetota</taxon>
        <taxon>Actinomycetes</taxon>
        <taxon>Mycobacteriales</taxon>
        <taxon>Gordoniaceae</taxon>
        <taxon>Gordonia</taxon>
    </lineage>
</organism>
<dbReference type="Proteomes" id="UP000621454">
    <property type="component" value="Unassembled WGS sequence"/>
</dbReference>
<dbReference type="PANTHER" id="PTHR30055:SF234">
    <property type="entry name" value="HTH-TYPE TRANSCRIPTIONAL REGULATOR BETI"/>
    <property type="match status" value="1"/>
</dbReference>
<reference evidence="7" key="1">
    <citation type="journal article" date="2014" name="Int. J. Syst. Evol. Microbiol.">
        <title>Complete genome sequence of Corynebacterium casei LMG S-19264T (=DSM 44701T), isolated from a smear-ripened cheese.</title>
        <authorList>
            <consortium name="US DOE Joint Genome Institute (JGI-PGF)"/>
            <person name="Walter F."/>
            <person name="Albersmeier A."/>
            <person name="Kalinowski J."/>
            <person name="Ruckert C."/>
        </authorList>
    </citation>
    <scope>NUCLEOTIDE SEQUENCE</scope>
    <source>
        <strain evidence="7">CGMCC 1.12827</strain>
    </source>
</reference>
<gene>
    <name evidence="7" type="ORF">GCM10011489_20560</name>
</gene>
<evidence type="ECO:0000256" key="5">
    <source>
        <dbReference type="SAM" id="MobiDB-lite"/>
    </source>
</evidence>
<dbReference type="InterPro" id="IPR050109">
    <property type="entry name" value="HTH-type_TetR-like_transc_reg"/>
</dbReference>
<dbReference type="PRINTS" id="PR00455">
    <property type="entry name" value="HTHTETR"/>
</dbReference>
<dbReference type="PROSITE" id="PS50977">
    <property type="entry name" value="HTH_TETR_2"/>
    <property type="match status" value="1"/>
</dbReference>
<dbReference type="SUPFAM" id="SSF46689">
    <property type="entry name" value="Homeodomain-like"/>
    <property type="match status" value="1"/>
</dbReference>
<keyword evidence="2 4" id="KW-0238">DNA-binding</keyword>
<sequence length="235" mass="25124">MTLHNGVPARGEDPSPDEGGSDATGASEWGAEQAIGRRQRKKLDNQRRILASASALFAERGYSNVTTQEIADGADVGIGTVFRFARTKAELLVYVMGDLLDDGIEAALSAAGAGASPVDAIVEIVAPFADDRRSHHQNIVAYQREVLFESGPNATEAAARIGRVEEAIGEVLLLSTRGRPDLSDDYLRKVAHAVFGTVLIDLNRVAVGRAEKSELLASVRDSVSFLLDQLLSRRG</sequence>
<dbReference type="GO" id="GO:0003700">
    <property type="term" value="F:DNA-binding transcription factor activity"/>
    <property type="evidence" value="ECO:0007669"/>
    <property type="project" value="TreeGrafter"/>
</dbReference>
<dbReference type="PANTHER" id="PTHR30055">
    <property type="entry name" value="HTH-TYPE TRANSCRIPTIONAL REGULATOR RUTR"/>
    <property type="match status" value="1"/>
</dbReference>
<evidence type="ECO:0000256" key="3">
    <source>
        <dbReference type="ARBA" id="ARBA00023163"/>
    </source>
</evidence>
<dbReference type="Pfam" id="PF00440">
    <property type="entry name" value="TetR_N"/>
    <property type="match status" value="1"/>
</dbReference>
<keyword evidence="1" id="KW-0805">Transcription regulation</keyword>
<reference evidence="7" key="2">
    <citation type="submission" date="2020-09" db="EMBL/GenBank/DDBJ databases">
        <authorList>
            <person name="Sun Q."/>
            <person name="Zhou Y."/>
        </authorList>
    </citation>
    <scope>NUCLEOTIDE SEQUENCE</scope>
    <source>
        <strain evidence="7">CGMCC 1.12827</strain>
    </source>
</reference>
<proteinExistence type="predicted"/>